<proteinExistence type="predicted"/>
<dbReference type="CDD" id="cd00093">
    <property type="entry name" value="HTH_XRE"/>
    <property type="match status" value="1"/>
</dbReference>
<dbReference type="EMBL" id="JBHXOF010000035">
    <property type="protein sequence ID" value="MFD4217638.1"/>
    <property type="molecule type" value="Genomic_DNA"/>
</dbReference>
<dbReference type="Proteomes" id="UP001598251">
    <property type="component" value="Unassembled WGS sequence"/>
</dbReference>
<dbReference type="InterPro" id="IPR043917">
    <property type="entry name" value="DUF5753"/>
</dbReference>
<dbReference type="PROSITE" id="PS50943">
    <property type="entry name" value="HTH_CROC1"/>
    <property type="match status" value="1"/>
</dbReference>
<dbReference type="Pfam" id="PF19054">
    <property type="entry name" value="DUF5753"/>
    <property type="match status" value="1"/>
</dbReference>
<dbReference type="SMART" id="SM00530">
    <property type="entry name" value="HTH_XRE"/>
    <property type="match status" value="1"/>
</dbReference>
<feature type="domain" description="HTH cro/C1-type" evidence="1">
    <location>
        <begin position="17"/>
        <end position="72"/>
    </location>
</feature>
<evidence type="ECO:0000313" key="2">
    <source>
        <dbReference type="EMBL" id="MFD4217638.1"/>
    </source>
</evidence>
<evidence type="ECO:0000259" key="1">
    <source>
        <dbReference type="PROSITE" id="PS50943"/>
    </source>
</evidence>
<keyword evidence="3" id="KW-1185">Reference proteome</keyword>
<gene>
    <name evidence="2" type="ORF">ACFWSS_32710</name>
</gene>
<comment type="caution">
    <text evidence="2">The sequence shown here is derived from an EMBL/GenBank/DDBJ whole genome shotgun (WGS) entry which is preliminary data.</text>
</comment>
<dbReference type="RefSeq" id="WP_382917916.1">
    <property type="nucleotide sequence ID" value="NZ_JBHXOF010000035.1"/>
</dbReference>
<accession>A0ABW6ERR5</accession>
<dbReference type="SUPFAM" id="SSF47413">
    <property type="entry name" value="lambda repressor-like DNA-binding domains"/>
    <property type="match status" value="1"/>
</dbReference>
<dbReference type="Gene3D" id="1.10.260.40">
    <property type="entry name" value="lambda repressor-like DNA-binding domains"/>
    <property type="match status" value="1"/>
</dbReference>
<protein>
    <submittedName>
        <fullName evidence="2">Helix-turn-helix domain-containing protein</fullName>
    </submittedName>
</protein>
<dbReference type="InterPro" id="IPR010982">
    <property type="entry name" value="Lambda_DNA-bd_dom_sf"/>
</dbReference>
<organism evidence="2 3">
    <name type="scientific">Streptomyces sindenensis</name>
    <dbReference type="NCBI Taxonomy" id="67363"/>
    <lineage>
        <taxon>Bacteria</taxon>
        <taxon>Bacillati</taxon>
        <taxon>Actinomycetota</taxon>
        <taxon>Actinomycetes</taxon>
        <taxon>Kitasatosporales</taxon>
        <taxon>Streptomycetaceae</taxon>
        <taxon>Streptomyces</taxon>
    </lineage>
</organism>
<dbReference type="InterPro" id="IPR001387">
    <property type="entry name" value="Cro/C1-type_HTH"/>
</dbReference>
<evidence type="ECO:0000313" key="3">
    <source>
        <dbReference type="Proteomes" id="UP001598251"/>
    </source>
</evidence>
<reference evidence="2 3" key="1">
    <citation type="submission" date="2024-09" db="EMBL/GenBank/DDBJ databases">
        <title>The Natural Products Discovery Center: Release of the First 8490 Sequenced Strains for Exploring Actinobacteria Biosynthetic Diversity.</title>
        <authorList>
            <person name="Kalkreuter E."/>
            <person name="Kautsar S.A."/>
            <person name="Yang D."/>
            <person name="Bader C.D."/>
            <person name="Teijaro C.N."/>
            <person name="Fluegel L."/>
            <person name="Davis C.M."/>
            <person name="Simpson J.R."/>
            <person name="Lauterbach L."/>
            <person name="Steele A.D."/>
            <person name="Gui C."/>
            <person name="Meng S."/>
            <person name="Li G."/>
            <person name="Viehrig K."/>
            <person name="Ye F."/>
            <person name="Su P."/>
            <person name="Kiefer A.F."/>
            <person name="Nichols A."/>
            <person name="Cepeda A.J."/>
            <person name="Yan W."/>
            <person name="Fan B."/>
            <person name="Jiang Y."/>
            <person name="Adhikari A."/>
            <person name="Zheng C.-J."/>
            <person name="Schuster L."/>
            <person name="Cowan T.M."/>
            <person name="Smanski M.J."/>
            <person name="Chevrette M.G."/>
            <person name="De Carvalho L.P.S."/>
            <person name="Shen B."/>
        </authorList>
    </citation>
    <scope>NUCLEOTIDE SEQUENCE [LARGE SCALE GENOMIC DNA]</scope>
    <source>
        <strain evidence="2 3">NPDC058546</strain>
    </source>
</reference>
<sequence>MTTPQPTVNRRQLGAELRRLRLAKGLLIEDVAAHLQTSQTRVSRMETGKGRVVIKAEEIGALCELYGVTDERQIRLLTSMLSDSKHPGWWDQFREVLPSGLDVLCGLETDALAERAWEPLLVHGLLQTPEYAQAILQAWPSTRLHDIADLVKVRTERQALLTRTDRAPLELWAILDEAVIRRPVGAAGVMRAQLHHLAEMAELPNVTLQIAPEAKGAHPGLGGAFALLEFDSEPPMVYVDSPAGNLYLDKKHDVRRFTTTFDLLRAMALDPDDSLVRLRTAAKEK</sequence>
<name>A0ABW6ERR5_9ACTN</name>
<dbReference type="Pfam" id="PF13560">
    <property type="entry name" value="HTH_31"/>
    <property type="match status" value="1"/>
</dbReference>